<evidence type="ECO:0000313" key="2">
    <source>
        <dbReference type="Proteomes" id="UP001066276"/>
    </source>
</evidence>
<dbReference type="EMBL" id="JANPWB010000010">
    <property type="protein sequence ID" value="KAJ1143495.1"/>
    <property type="molecule type" value="Genomic_DNA"/>
</dbReference>
<accession>A0AAV7QYJ8</accession>
<dbReference type="AlphaFoldDB" id="A0AAV7QYJ8"/>
<gene>
    <name evidence="1" type="ORF">NDU88_009803</name>
</gene>
<protein>
    <submittedName>
        <fullName evidence="1">Uncharacterized protein</fullName>
    </submittedName>
</protein>
<sequence>MSRSLVPLEGVAGAGSLEGRRQAGCVVYGTWGHGILPFRILDWLKLGNTDIDMPLASPELEPEAGEATRRARLHSQLSNFPVES</sequence>
<keyword evidence="2" id="KW-1185">Reference proteome</keyword>
<comment type="caution">
    <text evidence="1">The sequence shown here is derived from an EMBL/GenBank/DDBJ whole genome shotgun (WGS) entry which is preliminary data.</text>
</comment>
<dbReference type="Proteomes" id="UP001066276">
    <property type="component" value="Chromosome 6"/>
</dbReference>
<evidence type="ECO:0000313" key="1">
    <source>
        <dbReference type="EMBL" id="KAJ1143495.1"/>
    </source>
</evidence>
<organism evidence="1 2">
    <name type="scientific">Pleurodeles waltl</name>
    <name type="common">Iberian ribbed newt</name>
    <dbReference type="NCBI Taxonomy" id="8319"/>
    <lineage>
        <taxon>Eukaryota</taxon>
        <taxon>Metazoa</taxon>
        <taxon>Chordata</taxon>
        <taxon>Craniata</taxon>
        <taxon>Vertebrata</taxon>
        <taxon>Euteleostomi</taxon>
        <taxon>Amphibia</taxon>
        <taxon>Batrachia</taxon>
        <taxon>Caudata</taxon>
        <taxon>Salamandroidea</taxon>
        <taxon>Salamandridae</taxon>
        <taxon>Pleurodelinae</taxon>
        <taxon>Pleurodeles</taxon>
    </lineage>
</organism>
<proteinExistence type="predicted"/>
<reference evidence="1" key="1">
    <citation type="journal article" date="2022" name="bioRxiv">
        <title>Sequencing and chromosome-scale assembly of the giantPleurodeles waltlgenome.</title>
        <authorList>
            <person name="Brown T."/>
            <person name="Elewa A."/>
            <person name="Iarovenko S."/>
            <person name="Subramanian E."/>
            <person name="Araus A.J."/>
            <person name="Petzold A."/>
            <person name="Susuki M."/>
            <person name="Suzuki K.-i.T."/>
            <person name="Hayashi T."/>
            <person name="Toyoda A."/>
            <person name="Oliveira C."/>
            <person name="Osipova E."/>
            <person name="Leigh N.D."/>
            <person name="Simon A."/>
            <person name="Yun M.H."/>
        </authorList>
    </citation>
    <scope>NUCLEOTIDE SEQUENCE</scope>
    <source>
        <strain evidence="1">20211129_DDA</strain>
        <tissue evidence="1">Liver</tissue>
    </source>
</reference>
<name>A0AAV7QYJ8_PLEWA</name>